<dbReference type="Proteomes" id="UP000012065">
    <property type="component" value="Unassembled WGS sequence"/>
</dbReference>
<dbReference type="Pfam" id="PF00171">
    <property type="entry name" value="Aldedh"/>
    <property type="match status" value="1"/>
</dbReference>
<dbReference type="HOGENOM" id="CLU_005391_6_8_1"/>
<dbReference type="EC" id="1.2.1.60" evidence="3"/>
<dbReference type="SUPFAM" id="SSF53720">
    <property type="entry name" value="ALDH-like"/>
    <property type="match status" value="1"/>
</dbReference>
<evidence type="ECO:0000259" key="2">
    <source>
        <dbReference type="Pfam" id="PF00171"/>
    </source>
</evidence>
<dbReference type="GO" id="GO:0018480">
    <property type="term" value="F:5-carboxymethyl-2-hydroxymuconic-semialdehyde dehydrogenase activity"/>
    <property type="evidence" value="ECO:0007669"/>
    <property type="project" value="UniProtKB-EC"/>
</dbReference>
<evidence type="ECO:0000313" key="4">
    <source>
        <dbReference type="Proteomes" id="UP000012065"/>
    </source>
</evidence>
<comment type="similarity">
    <text evidence="1">Belongs to the aldehyde dehydrogenase family.</text>
</comment>
<proteinExistence type="inferred from homology"/>
<sequence length="99" mass="10744">MTEYTHIINGKPAISPTTLSVQNPATQKKIGEVPVATKDQLDEAVAAARAAFPAWSVKSQDERAQVLEQIADIVEKNIGEYKTILVSEQGKTVSQAHDQ</sequence>
<accession>M5CD29</accession>
<dbReference type="PANTHER" id="PTHR11699">
    <property type="entry name" value="ALDEHYDE DEHYDROGENASE-RELATED"/>
    <property type="match status" value="1"/>
</dbReference>
<name>M5CD29_THACB</name>
<gene>
    <name evidence="3" type="primary">mmsA2</name>
    <name evidence="3" type="ORF">BN14_11311</name>
</gene>
<reference evidence="3 4" key="1">
    <citation type="journal article" date="2013" name="J. Biotechnol.">
        <title>Establishment and interpretation of the genome sequence of the phytopathogenic fungus Rhizoctonia solani AG1-IB isolate 7/3/14.</title>
        <authorList>
            <person name="Wibberg D.W."/>
            <person name="Jelonek L.J."/>
            <person name="Rupp O.R."/>
            <person name="Hennig M.H."/>
            <person name="Eikmeyer F.E."/>
            <person name="Goesmann A.G."/>
            <person name="Hartmann A.H."/>
            <person name="Borriss R.B."/>
            <person name="Grosch R.G."/>
            <person name="Puehler A.P."/>
            <person name="Schlueter A.S."/>
        </authorList>
    </citation>
    <scope>NUCLEOTIDE SEQUENCE [LARGE SCALE GENOMIC DNA]</scope>
    <source>
        <strain evidence="4">AG1-IB / isolate 7/3/14</strain>
    </source>
</reference>
<evidence type="ECO:0000256" key="1">
    <source>
        <dbReference type="ARBA" id="ARBA00009986"/>
    </source>
</evidence>
<keyword evidence="3" id="KW-0560">Oxidoreductase</keyword>
<dbReference type="InterPro" id="IPR016162">
    <property type="entry name" value="Ald_DH_N"/>
</dbReference>
<evidence type="ECO:0000313" key="3">
    <source>
        <dbReference type="EMBL" id="CCO37159.1"/>
    </source>
</evidence>
<protein>
    <submittedName>
        <fullName evidence="3">Putative methylmalonate-semialdehyde dehydrogenase [acylating], mitochondrial Short=MMSDH</fullName>
        <ecNumber evidence="3">1.2.1.60</ecNumber>
    </submittedName>
</protein>
<dbReference type="InterPro" id="IPR016161">
    <property type="entry name" value="Ald_DH/histidinol_DH"/>
</dbReference>
<feature type="domain" description="Aldehyde dehydrogenase" evidence="2">
    <location>
        <begin position="17"/>
        <end position="97"/>
    </location>
</feature>
<dbReference type="AlphaFoldDB" id="M5CD29"/>
<dbReference type="EMBL" id="CAOJ01016838">
    <property type="protein sequence ID" value="CCO37159.1"/>
    <property type="molecule type" value="Genomic_DNA"/>
</dbReference>
<organism evidence="3 4">
    <name type="scientific">Thanatephorus cucumeris (strain AG1-IB / isolate 7/3/14)</name>
    <name type="common">Lettuce bottom rot fungus</name>
    <name type="synonym">Rhizoctonia solani</name>
    <dbReference type="NCBI Taxonomy" id="1108050"/>
    <lineage>
        <taxon>Eukaryota</taxon>
        <taxon>Fungi</taxon>
        <taxon>Dikarya</taxon>
        <taxon>Basidiomycota</taxon>
        <taxon>Agaricomycotina</taxon>
        <taxon>Agaricomycetes</taxon>
        <taxon>Cantharellales</taxon>
        <taxon>Ceratobasidiaceae</taxon>
        <taxon>Rhizoctonia</taxon>
        <taxon>Rhizoctonia solani AG-1</taxon>
    </lineage>
</organism>
<comment type="caution">
    <text evidence="3">The sequence shown here is derived from an EMBL/GenBank/DDBJ whole genome shotgun (WGS) entry which is preliminary data.</text>
</comment>
<dbReference type="InterPro" id="IPR015590">
    <property type="entry name" value="Aldehyde_DH_dom"/>
</dbReference>
<dbReference type="Gene3D" id="3.40.605.10">
    <property type="entry name" value="Aldehyde Dehydrogenase, Chain A, domain 1"/>
    <property type="match status" value="1"/>
</dbReference>